<sequence length="70" mass="7608">MDMIARVVTACSMERLTGGPSGKSVGLILIDLSSSPPKARKSSANPSKQKRVEDFKLELPSNLCLQKDLY</sequence>
<evidence type="ECO:0000313" key="1">
    <source>
        <dbReference type="EMBL" id="EXB23140.1"/>
    </source>
</evidence>
<protein>
    <submittedName>
        <fullName evidence="1">Uncharacterized protein</fullName>
    </submittedName>
</protein>
<accession>W9QBQ6</accession>
<reference evidence="2" key="1">
    <citation type="submission" date="2013-01" db="EMBL/GenBank/DDBJ databases">
        <title>Draft Genome Sequence of a Mulberry Tree, Morus notabilis C.K. Schneid.</title>
        <authorList>
            <person name="He N."/>
            <person name="Zhao S."/>
        </authorList>
    </citation>
    <scope>NUCLEOTIDE SEQUENCE</scope>
</reference>
<organism evidence="1 2">
    <name type="scientific">Morus notabilis</name>
    <dbReference type="NCBI Taxonomy" id="981085"/>
    <lineage>
        <taxon>Eukaryota</taxon>
        <taxon>Viridiplantae</taxon>
        <taxon>Streptophyta</taxon>
        <taxon>Embryophyta</taxon>
        <taxon>Tracheophyta</taxon>
        <taxon>Spermatophyta</taxon>
        <taxon>Magnoliopsida</taxon>
        <taxon>eudicotyledons</taxon>
        <taxon>Gunneridae</taxon>
        <taxon>Pentapetalae</taxon>
        <taxon>rosids</taxon>
        <taxon>fabids</taxon>
        <taxon>Rosales</taxon>
        <taxon>Moraceae</taxon>
        <taxon>Moreae</taxon>
        <taxon>Morus</taxon>
    </lineage>
</organism>
<keyword evidence="2" id="KW-1185">Reference proteome</keyword>
<dbReference type="Proteomes" id="UP000030645">
    <property type="component" value="Unassembled WGS sequence"/>
</dbReference>
<dbReference type="AlphaFoldDB" id="W9QBQ6"/>
<proteinExistence type="predicted"/>
<evidence type="ECO:0000313" key="2">
    <source>
        <dbReference type="Proteomes" id="UP000030645"/>
    </source>
</evidence>
<gene>
    <name evidence="1" type="ORF">L484_016156</name>
</gene>
<dbReference type="EMBL" id="KE343313">
    <property type="protein sequence ID" value="EXB23140.1"/>
    <property type="molecule type" value="Genomic_DNA"/>
</dbReference>
<name>W9QBQ6_9ROSA</name>